<dbReference type="Proteomes" id="UP000289650">
    <property type="component" value="Unassembled WGS sequence"/>
</dbReference>
<dbReference type="Pfam" id="PF00534">
    <property type="entry name" value="Glycos_transf_1"/>
    <property type="match status" value="1"/>
</dbReference>
<feature type="domain" description="Glycosyl transferase family 1" evidence="1">
    <location>
        <begin position="192"/>
        <end position="341"/>
    </location>
</feature>
<proteinExistence type="predicted"/>
<name>A0A4Q2ATY9_9BURK</name>
<dbReference type="CDD" id="cd03809">
    <property type="entry name" value="GT4_MtfB-like"/>
    <property type="match status" value="1"/>
</dbReference>
<sequence>MLIDVSIIARHDAGTGIQRAVRSLSLELLKAPPPGFEIRFIHATRKHPYRYAQAYATALTGTEAAVGSDELVVHPGDLFIGLDLASSIVPARRADLVALQLRGVRCAFVVYDLLPATHPAWFTKRSSTAFRKWLASLALHADALFCISDAVAQSTRAWLHTRYRLPVGTPSVDWFHLGANFNACSDDLTQPARAVSPGEPVTLLMVGTIEPRKGHALALGALEILWARGMPVRLVVVGRKGWRADDVVERLHRFEQTGHPLTWLRDSNDAMLERQYRDAHGVLMASEAEGFGLPLVEAARYGLPVLARNLPVFREIAGSHVEYFDAATATAFANELAGWVEKVRAGTAPDSRRIRPLTWGESAARFSELIRDLDRTAPLAH</sequence>
<dbReference type="AlphaFoldDB" id="A0A4Q2ATY9"/>
<dbReference type="EMBL" id="QWEX01000001">
    <property type="protein sequence ID" value="RXV74136.1"/>
    <property type="molecule type" value="Genomic_DNA"/>
</dbReference>
<dbReference type="OrthoDB" id="433681at2"/>
<dbReference type="Gene3D" id="3.40.50.2000">
    <property type="entry name" value="Glycogen Phosphorylase B"/>
    <property type="match status" value="1"/>
</dbReference>
<evidence type="ECO:0000259" key="1">
    <source>
        <dbReference type="Pfam" id="PF00534"/>
    </source>
</evidence>
<dbReference type="InterPro" id="IPR001296">
    <property type="entry name" value="Glyco_trans_1"/>
</dbReference>
<reference evidence="2 3" key="1">
    <citation type="submission" date="2018-08" db="EMBL/GenBank/DDBJ databases">
        <title>Mountain-cultivated ginseng endophyte, Burkholderia stabilis and its activity against ginseng root rot disease.</title>
        <authorList>
            <person name="Tapan Kumar M."/>
            <person name="Bae H."/>
            <person name="Shanmugam G."/>
            <person name="Jeon J."/>
        </authorList>
    </citation>
    <scope>NUCLEOTIDE SEQUENCE [LARGE SCALE GENOMIC DNA]</scope>
    <source>
        <strain evidence="2 3">EB159</strain>
    </source>
</reference>
<dbReference type="PANTHER" id="PTHR46401">
    <property type="entry name" value="GLYCOSYLTRANSFERASE WBBK-RELATED"/>
    <property type="match status" value="1"/>
</dbReference>
<dbReference type="PANTHER" id="PTHR46401:SF9">
    <property type="entry name" value="MANNOSYLTRANSFERASE A"/>
    <property type="match status" value="1"/>
</dbReference>
<protein>
    <submittedName>
        <fullName evidence="2">Glycosyltransferase family 1 protein</fullName>
    </submittedName>
</protein>
<dbReference type="GO" id="GO:0016757">
    <property type="term" value="F:glycosyltransferase activity"/>
    <property type="evidence" value="ECO:0007669"/>
    <property type="project" value="InterPro"/>
</dbReference>
<accession>A0A4Q2ATY9</accession>
<dbReference type="SUPFAM" id="SSF53756">
    <property type="entry name" value="UDP-Glycosyltransferase/glycogen phosphorylase"/>
    <property type="match status" value="1"/>
</dbReference>
<evidence type="ECO:0000313" key="3">
    <source>
        <dbReference type="Proteomes" id="UP000289650"/>
    </source>
</evidence>
<keyword evidence="2" id="KW-0808">Transferase</keyword>
<gene>
    <name evidence="2" type="ORF">D1006_11690</name>
</gene>
<comment type="caution">
    <text evidence="2">The sequence shown here is derived from an EMBL/GenBank/DDBJ whole genome shotgun (WGS) entry which is preliminary data.</text>
</comment>
<evidence type="ECO:0000313" key="2">
    <source>
        <dbReference type="EMBL" id="RXV74136.1"/>
    </source>
</evidence>
<organism evidence="2 3">
    <name type="scientific">Burkholderia stabilis</name>
    <dbReference type="NCBI Taxonomy" id="95485"/>
    <lineage>
        <taxon>Bacteria</taxon>
        <taxon>Pseudomonadati</taxon>
        <taxon>Pseudomonadota</taxon>
        <taxon>Betaproteobacteria</taxon>
        <taxon>Burkholderiales</taxon>
        <taxon>Burkholderiaceae</taxon>
        <taxon>Burkholderia</taxon>
        <taxon>Burkholderia cepacia complex</taxon>
    </lineage>
</organism>